<dbReference type="GO" id="GO:0005794">
    <property type="term" value="C:Golgi apparatus"/>
    <property type="evidence" value="ECO:0007669"/>
    <property type="project" value="TreeGrafter"/>
</dbReference>
<evidence type="ECO:0000313" key="2">
    <source>
        <dbReference type="EMBL" id="WZN65130.1"/>
    </source>
</evidence>
<accession>A0AAX4PGJ6</accession>
<evidence type="ECO:0008006" key="4">
    <source>
        <dbReference type="Google" id="ProtNLM"/>
    </source>
</evidence>
<reference evidence="2 3" key="1">
    <citation type="submission" date="2024-03" db="EMBL/GenBank/DDBJ databases">
        <title>Complete genome sequence of the green alga Chloropicon roscoffensis RCC1871.</title>
        <authorList>
            <person name="Lemieux C."/>
            <person name="Pombert J.-F."/>
            <person name="Otis C."/>
            <person name="Turmel M."/>
        </authorList>
    </citation>
    <scope>NUCLEOTIDE SEQUENCE [LARGE SCALE GENOMIC DNA]</scope>
    <source>
        <strain evidence="2 3">RCC1871</strain>
    </source>
</reference>
<dbReference type="EMBL" id="CP151511">
    <property type="protein sequence ID" value="WZN65130.1"/>
    <property type="molecule type" value="Genomic_DNA"/>
</dbReference>
<dbReference type="PANTHER" id="PTHR33638">
    <property type="entry name" value="SELENOPROTEIN H"/>
    <property type="match status" value="1"/>
</dbReference>
<dbReference type="AlphaFoldDB" id="A0AAX4PGJ6"/>
<sequence>MAITRTRGGAKKAPAKKAPAKKKIEKKKAAPVAAKKAASGGALVVEIESKASKMERLLKEEIPGVSVVTNPTKARKGTFEVRCGGKAIASFVSMPRPFKALREADLEKIAKDAAKACK</sequence>
<protein>
    <recommendedName>
        <fullName evidence="4">Selenoprotein H</fullName>
    </recommendedName>
</protein>
<dbReference type="PANTHER" id="PTHR33638:SF1">
    <property type="entry name" value="SELENOPROTEIN H"/>
    <property type="match status" value="1"/>
</dbReference>
<dbReference type="Proteomes" id="UP001472866">
    <property type="component" value="Chromosome 11"/>
</dbReference>
<name>A0AAX4PGJ6_9CHLO</name>
<dbReference type="InterPro" id="IPR052674">
    <property type="entry name" value="SelWTH-like"/>
</dbReference>
<keyword evidence="3" id="KW-1185">Reference proteome</keyword>
<proteinExistence type="predicted"/>
<gene>
    <name evidence="2" type="ORF">HKI87_11g66870</name>
</gene>
<organism evidence="2 3">
    <name type="scientific">Chloropicon roscoffensis</name>
    <dbReference type="NCBI Taxonomy" id="1461544"/>
    <lineage>
        <taxon>Eukaryota</taxon>
        <taxon>Viridiplantae</taxon>
        <taxon>Chlorophyta</taxon>
        <taxon>Chloropicophyceae</taxon>
        <taxon>Chloropicales</taxon>
        <taxon>Chloropicaceae</taxon>
        <taxon>Chloropicon</taxon>
    </lineage>
</organism>
<feature type="compositionally biased region" description="Basic residues" evidence="1">
    <location>
        <begin position="8"/>
        <end position="26"/>
    </location>
</feature>
<feature type="region of interest" description="Disordered" evidence="1">
    <location>
        <begin position="1"/>
        <end position="30"/>
    </location>
</feature>
<evidence type="ECO:0000313" key="3">
    <source>
        <dbReference type="Proteomes" id="UP001472866"/>
    </source>
</evidence>
<evidence type="ECO:0000256" key="1">
    <source>
        <dbReference type="SAM" id="MobiDB-lite"/>
    </source>
</evidence>